<dbReference type="Gene3D" id="3.40.50.1820">
    <property type="entry name" value="alpha/beta hydrolase"/>
    <property type="match status" value="1"/>
</dbReference>
<accession>A0A0G0VKT9</accession>
<feature type="transmembrane region" description="Helical" evidence="1">
    <location>
        <begin position="6"/>
        <end position="29"/>
    </location>
</feature>
<dbReference type="Proteomes" id="UP000033903">
    <property type="component" value="Unassembled WGS sequence"/>
</dbReference>
<reference evidence="2 3" key="1">
    <citation type="journal article" date="2015" name="Nature">
        <title>rRNA introns, odd ribosomes, and small enigmatic genomes across a large radiation of phyla.</title>
        <authorList>
            <person name="Brown C.T."/>
            <person name="Hug L.A."/>
            <person name="Thomas B.C."/>
            <person name="Sharon I."/>
            <person name="Castelle C.J."/>
            <person name="Singh A."/>
            <person name="Wilkins M.J."/>
            <person name="Williams K.H."/>
            <person name="Banfield J.F."/>
        </authorList>
    </citation>
    <scope>NUCLEOTIDE SEQUENCE [LARGE SCALE GENOMIC DNA]</scope>
</reference>
<evidence type="ECO:0000313" key="3">
    <source>
        <dbReference type="Proteomes" id="UP000033903"/>
    </source>
</evidence>
<dbReference type="SUPFAM" id="SSF53474">
    <property type="entry name" value="alpha/beta-Hydrolases"/>
    <property type="match status" value="1"/>
</dbReference>
<evidence type="ECO:0008006" key="4">
    <source>
        <dbReference type="Google" id="ProtNLM"/>
    </source>
</evidence>
<organism evidence="2 3">
    <name type="scientific">Candidatus Yanofskybacteria bacterium GW2011_GWA2_41_22</name>
    <dbReference type="NCBI Taxonomy" id="1619023"/>
    <lineage>
        <taxon>Bacteria</taxon>
        <taxon>Candidatus Yanofskyibacteriota</taxon>
    </lineage>
</organism>
<dbReference type="InterPro" id="IPR029058">
    <property type="entry name" value="AB_hydrolase_fold"/>
</dbReference>
<dbReference type="PANTHER" id="PTHR15394">
    <property type="entry name" value="SERINE HYDROLASE RBBP9"/>
    <property type="match status" value="1"/>
</dbReference>
<keyword evidence="1" id="KW-0472">Membrane</keyword>
<dbReference type="EMBL" id="LCBA01000002">
    <property type="protein sequence ID" value="KKS01645.1"/>
    <property type="molecule type" value="Genomic_DNA"/>
</dbReference>
<gene>
    <name evidence="2" type="ORF">UU54_C0002G0018</name>
</gene>
<dbReference type="Pfam" id="PF06821">
    <property type="entry name" value="Ser_hydrolase"/>
    <property type="match status" value="1"/>
</dbReference>
<proteinExistence type="predicted"/>
<keyword evidence="1" id="KW-0812">Transmembrane</keyword>
<dbReference type="PANTHER" id="PTHR15394:SF3">
    <property type="entry name" value="SERINE HYDROLASE RBBP9"/>
    <property type="match status" value="1"/>
</dbReference>
<keyword evidence="1" id="KW-1133">Transmembrane helix</keyword>
<name>A0A0G0VKT9_9BACT</name>
<evidence type="ECO:0000256" key="1">
    <source>
        <dbReference type="SAM" id="Phobius"/>
    </source>
</evidence>
<evidence type="ECO:0000313" key="2">
    <source>
        <dbReference type="EMBL" id="KKS01645.1"/>
    </source>
</evidence>
<dbReference type="GO" id="GO:0016787">
    <property type="term" value="F:hydrolase activity"/>
    <property type="evidence" value="ECO:0007669"/>
    <property type="project" value="InterPro"/>
</dbReference>
<dbReference type="AlphaFoldDB" id="A0A0G0VKT9"/>
<sequence>MLKQEGLYLPMFLLFFLGILSIIFSSYGIENMRENQPLKANLEQKRVIIVHGWKATPKMHWFPWLKSELEKRRFAAAVPQMPEPENPLLKDWVNKLSNIVGIPDQNTYLVGHSLGVITILKYLEALPGKQTIGGAVLIAGFSTPIPDMPRELNNFFTGKIDYKKISSSAKNFMVINSDNDPVVPLYFGELLSDKLDAAFIIMPGAGHIRQDEGFIQFPEALRSVVEISIK</sequence>
<comment type="caution">
    <text evidence="2">The sequence shown here is derived from an EMBL/GenBank/DDBJ whole genome shotgun (WGS) entry which is preliminary data.</text>
</comment>
<dbReference type="InterPro" id="IPR010662">
    <property type="entry name" value="RBBP9/YdeN"/>
</dbReference>
<protein>
    <recommendedName>
        <fullName evidence="4">Serine hydrolase family protein</fullName>
    </recommendedName>
</protein>